<dbReference type="Proteomes" id="UP000447434">
    <property type="component" value="Chromosome 3"/>
</dbReference>
<evidence type="ECO:0000313" key="1">
    <source>
        <dbReference type="EMBL" id="KAE9617790.1"/>
    </source>
</evidence>
<dbReference type="EMBL" id="WOCE01000003">
    <property type="protein sequence ID" value="KAE9617790.1"/>
    <property type="molecule type" value="Genomic_DNA"/>
</dbReference>
<gene>
    <name evidence="1" type="ORF">Lalb_Chr03g0039181</name>
</gene>
<dbReference type="AlphaFoldDB" id="A0A6A4QVB3"/>
<proteinExistence type="predicted"/>
<sequence>MINSNVREGKLNDDALFGIVDLRSLLEFIGGALHPTFFCKFM</sequence>
<reference evidence="2" key="1">
    <citation type="journal article" date="2020" name="Nat. Commun.">
        <title>Genome sequence of the cluster root forming white lupin.</title>
        <authorList>
            <person name="Hufnagel B."/>
            <person name="Marques A."/>
            <person name="Soriano A."/>
            <person name="Marques L."/>
            <person name="Divol F."/>
            <person name="Doumas P."/>
            <person name="Sallet E."/>
            <person name="Mancinotti D."/>
            <person name="Carrere S."/>
            <person name="Marande W."/>
            <person name="Arribat S."/>
            <person name="Keller J."/>
            <person name="Huneau C."/>
            <person name="Blein T."/>
            <person name="Aime D."/>
            <person name="Laguerre M."/>
            <person name="Taylor J."/>
            <person name="Schubert V."/>
            <person name="Nelson M."/>
            <person name="Geu-Flores F."/>
            <person name="Crespi M."/>
            <person name="Gallardo-Guerrero K."/>
            <person name="Delaux P.-M."/>
            <person name="Salse J."/>
            <person name="Berges H."/>
            <person name="Guyot R."/>
            <person name="Gouzy J."/>
            <person name="Peret B."/>
        </authorList>
    </citation>
    <scope>NUCLEOTIDE SEQUENCE [LARGE SCALE GENOMIC DNA]</scope>
    <source>
        <strain evidence="2">cv. Amiga</strain>
    </source>
</reference>
<protein>
    <submittedName>
        <fullName evidence="1">Uncharacterized protein</fullName>
    </submittedName>
</protein>
<evidence type="ECO:0000313" key="2">
    <source>
        <dbReference type="Proteomes" id="UP000447434"/>
    </source>
</evidence>
<organism evidence="1 2">
    <name type="scientific">Lupinus albus</name>
    <name type="common">White lupine</name>
    <name type="synonym">Lupinus termis</name>
    <dbReference type="NCBI Taxonomy" id="3870"/>
    <lineage>
        <taxon>Eukaryota</taxon>
        <taxon>Viridiplantae</taxon>
        <taxon>Streptophyta</taxon>
        <taxon>Embryophyta</taxon>
        <taxon>Tracheophyta</taxon>
        <taxon>Spermatophyta</taxon>
        <taxon>Magnoliopsida</taxon>
        <taxon>eudicotyledons</taxon>
        <taxon>Gunneridae</taxon>
        <taxon>Pentapetalae</taxon>
        <taxon>rosids</taxon>
        <taxon>fabids</taxon>
        <taxon>Fabales</taxon>
        <taxon>Fabaceae</taxon>
        <taxon>Papilionoideae</taxon>
        <taxon>50 kb inversion clade</taxon>
        <taxon>genistoids sensu lato</taxon>
        <taxon>core genistoids</taxon>
        <taxon>Genisteae</taxon>
        <taxon>Lupinus</taxon>
    </lineage>
</organism>
<keyword evidence="2" id="KW-1185">Reference proteome</keyword>
<comment type="caution">
    <text evidence="1">The sequence shown here is derived from an EMBL/GenBank/DDBJ whole genome shotgun (WGS) entry which is preliminary data.</text>
</comment>
<name>A0A6A4QVB3_LUPAL</name>
<accession>A0A6A4QVB3</accession>